<dbReference type="EMBL" id="OIVN01003408">
    <property type="protein sequence ID" value="SPD11014.1"/>
    <property type="molecule type" value="Genomic_DNA"/>
</dbReference>
<dbReference type="GO" id="GO:0010073">
    <property type="term" value="P:meristem maintenance"/>
    <property type="evidence" value="ECO:0007669"/>
    <property type="project" value="InterPro"/>
</dbReference>
<evidence type="ECO:0000256" key="1">
    <source>
        <dbReference type="SAM" id="MobiDB-lite"/>
    </source>
</evidence>
<organism evidence="3">
    <name type="scientific">Fagus sylvatica</name>
    <name type="common">Beechnut</name>
    <dbReference type="NCBI Taxonomy" id="28930"/>
    <lineage>
        <taxon>Eukaryota</taxon>
        <taxon>Viridiplantae</taxon>
        <taxon>Streptophyta</taxon>
        <taxon>Embryophyta</taxon>
        <taxon>Tracheophyta</taxon>
        <taxon>Spermatophyta</taxon>
        <taxon>Magnoliopsida</taxon>
        <taxon>eudicotyledons</taxon>
        <taxon>Gunneridae</taxon>
        <taxon>Pentapetalae</taxon>
        <taxon>rosids</taxon>
        <taxon>fabids</taxon>
        <taxon>Fagales</taxon>
        <taxon>Fagaceae</taxon>
        <taxon>Fagus</taxon>
    </lineage>
</organism>
<dbReference type="InterPro" id="IPR044824">
    <property type="entry name" value="MAIN-like"/>
</dbReference>
<evidence type="ECO:0000259" key="2">
    <source>
        <dbReference type="Pfam" id="PF10536"/>
    </source>
</evidence>
<reference evidence="3" key="1">
    <citation type="submission" date="2018-02" db="EMBL/GenBank/DDBJ databases">
        <authorList>
            <person name="Cohen D.B."/>
            <person name="Kent A.D."/>
        </authorList>
    </citation>
    <scope>NUCLEOTIDE SEQUENCE</scope>
</reference>
<dbReference type="InterPro" id="IPR019557">
    <property type="entry name" value="AminoTfrase-like_pln_mobile"/>
</dbReference>
<proteinExistence type="predicted"/>
<feature type="region of interest" description="Disordered" evidence="1">
    <location>
        <begin position="1121"/>
        <end position="1143"/>
    </location>
</feature>
<evidence type="ECO:0000313" key="3">
    <source>
        <dbReference type="EMBL" id="SPD11014.1"/>
    </source>
</evidence>
<dbReference type="AlphaFoldDB" id="A0A2N9HH75"/>
<gene>
    <name evidence="3" type="ORF">FSB_LOCUS38896</name>
</gene>
<feature type="domain" description="Aminotransferase-like plant mobile" evidence="2">
    <location>
        <begin position="832"/>
        <end position="1009"/>
    </location>
</feature>
<dbReference type="PANTHER" id="PTHR46033:SF8">
    <property type="entry name" value="PROTEIN MAINTENANCE OF MERISTEMS-LIKE"/>
    <property type="match status" value="1"/>
</dbReference>
<feature type="region of interest" description="Disordered" evidence="1">
    <location>
        <begin position="585"/>
        <end position="660"/>
    </location>
</feature>
<sequence>MRHIVGKLSTSSFQRYKVCANRSSDEGVMAPGSRGVGAVFVHSFRCKIPVKRGMLSANREFHDVAGVIIFPTHPGSRINLLRAGKTLRAKAAVREKKCVLLPARFFSNLVPVPDSRESELGLVRYGPASRVHRGVFGPFEGSFPIRIPADPDKFLAIREFHVVHGCVLFPMCPGSQINLLRVRKTLCASVATSVRTIPELSAKPYFVGLFSRAWPCTEASLGSQDMILANGGRRNVPYAKGGGQFDPVFGLVNGPVKPWSNLVDPSRAGKQARSNLGQTSVNPSQTWSTLVKLGQTLGNVSRTFFLGVFDADEPSSDQTGLVRAVLVLRADTRENPGGLRSTISFRLYVPQTWLGNPSKRSGTNWDLTLSRIAIGPGLGILSKRSGTNWDLTLSRIAIGPGLGILSKRSGTNWDLTLSRIAIGPGLGILSKRSGTNWDLTLSRIAIGPGLGILSKRSGTNWDLTLSRIAIGPGLGILSKRSGTNWDLTLSRIAIGPGLGNSSKRSGTNWLFDYSFLFSCFMSDRGSGSGGHRRSDRLAKGKAVAYAPESSPDTDDEYDAMEDVRTRVDASLARDLQAEFDAEAAGLAPSAARAPPRPGVVIGRSAGPSETTRPSPQPSVTTGSSDAPPAAPRRAHTRSTGILPSRLKRQRSEGIPDSAGTIPEDYVAPGFRYPPHGGIRPRYPVAVEISGYAPSDEPPCSSVFSGPSLVRSLPIALAEVGGPSLADFWRLSRPEYREFLIGLGFGPFLSIPYVTCEMAVLPVDWSAILGIRFGGRAPPSEPIDGFEAREILGLADRDATEGTRRPSVRIRYLADVLRRDREEPPTELRYRQWAAYFIFSCFLGNDRSIVPTPIVGMFRDIDTLREYDWGALTYGFYIRGLRRYSRRESISFLGFWQFTVFWAFEHFPTFAPSRLPLASDPDFPLARRWDTSRIERMTTCTLLELRMTVDCLRDADIIFQPYSAALSQRPEVFRAVALSRLRLWIRTTRSWELLLGERTVRQLGDEAVVPVDPSPLMTIEDYIPRAPSDPYIAGVSAYPSLVREGVPYQEWFEQVSLGSLMSLHEVEGGRVMGGVAMDSHHIRSSGQIERLEGEVLRLQLELSVSADRHTADMDRVQGEMASMRRGDTARGGDGADAEGFGPEPEGLRFSRCRGGPSCCCRTEIRGPASWHGHYSCYRS</sequence>
<accession>A0A2N9HH75</accession>
<name>A0A2N9HH75_FAGSY</name>
<protein>
    <recommendedName>
        <fullName evidence="2">Aminotransferase-like plant mobile domain-containing protein</fullName>
    </recommendedName>
</protein>
<dbReference type="Pfam" id="PF10536">
    <property type="entry name" value="PMD"/>
    <property type="match status" value="1"/>
</dbReference>
<feature type="compositionally biased region" description="Polar residues" evidence="1">
    <location>
        <begin position="607"/>
        <end position="624"/>
    </location>
</feature>
<dbReference type="PANTHER" id="PTHR46033">
    <property type="entry name" value="PROTEIN MAIN-LIKE 2"/>
    <property type="match status" value="1"/>
</dbReference>